<proteinExistence type="predicted"/>
<keyword evidence="3" id="KW-1185">Reference proteome</keyword>
<dbReference type="HOGENOM" id="CLU_3341728_0_0_7"/>
<sequence>MPSQSHHQHFEGDHEQDGIEIVKDREKVRSIQRKYMA</sequence>
<accession>W4LFB9</accession>
<comment type="caution">
    <text evidence="2">The sequence shown here is derived from an EMBL/GenBank/DDBJ whole genome shotgun (WGS) entry which is preliminary data.</text>
</comment>
<dbReference type="AlphaFoldDB" id="W4LFB9"/>
<reference evidence="2 3" key="1">
    <citation type="journal article" date="2014" name="Nature">
        <title>An environmental bacterial taxon with a large and distinct metabolic repertoire.</title>
        <authorList>
            <person name="Wilson M.C."/>
            <person name="Mori T."/>
            <person name="Ruckert C."/>
            <person name="Uria A.R."/>
            <person name="Helf M.J."/>
            <person name="Takada K."/>
            <person name="Gernert C."/>
            <person name="Steffens U.A."/>
            <person name="Heycke N."/>
            <person name="Schmitt S."/>
            <person name="Rinke C."/>
            <person name="Helfrich E.J."/>
            <person name="Brachmann A.O."/>
            <person name="Gurgui C."/>
            <person name="Wakimoto T."/>
            <person name="Kracht M."/>
            <person name="Crusemann M."/>
            <person name="Hentschel U."/>
            <person name="Abe I."/>
            <person name="Matsunaga S."/>
            <person name="Kalinowski J."/>
            <person name="Takeyama H."/>
            <person name="Piel J."/>
        </authorList>
    </citation>
    <scope>NUCLEOTIDE SEQUENCE [LARGE SCALE GENOMIC DNA]</scope>
    <source>
        <strain evidence="3">TSY1</strain>
    </source>
</reference>
<organism evidence="2 3">
    <name type="scientific">Entotheonella factor</name>
    <dbReference type="NCBI Taxonomy" id="1429438"/>
    <lineage>
        <taxon>Bacteria</taxon>
        <taxon>Pseudomonadati</taxon>
        <taxon>Nitrospinota/Tectimicrobiota group</taxon>
        <taxon>Candidatus Tectimicrobiota</taxon>
        <taxon>Candidatus Entotheonellia</taxon>
        <taxon>Candidatus Entotheonellales</taxon>
        <taxon>Candidatus Entotheonellaceae</taxon>
        <taxon>Candidatus Entotheonella</taxon>
    </lineage>
</organism>
<dbReference type="Proteomes" id="UP000019141">
    <property type="component" value="Unassembled WGS sequence"/>
</dbReference>
<protein>
    <submittedName>
        <fullName evidence="2">Uncharacterized protein</fullName>
    </submittedName>
</protein>
<dbReference type="EMBL" id="AZHW01000745">
    <property type="protein sequence ID" value="ETW96768.1"/>
    <property type="molecule type" value="Genomic_DNA"/>
</dbReference>
<name>W4LFB9_ENTF1</name>
<gene>
    <name evidence="2" type="ORF">ETSY1_25295</name>
</gene>
<evidence type="ECO:0000313" key="3">
    <source>
        <dbReference type="Proteomes" id="UP000019141"/>
    </source>
</evidence>
<feature type="region of interest" description="Disordered" evidence="1">
    <location>
        <begin position="1"/>
        <end position="37"/>
    </location>
</feature>
<evidence type="ECO:0000313" key="2">
    <source>
        <dbReference type="EMBL" id="ETW96768.1"/>
    </source>
</evidence>
<evidence type="ECO:0000256" key="1">
    <source>
        <dbReference type="SAM" id="MobiDB-lite"/>
    </source>
</evidence>
<feature type="compositionally biased region" description="Basic and acidic residues" evidence="1">
    <location>
        <begin position="8"/>
        <end position="29"/>
    </location>
</feature>